<name>A0A074ZFI9_OPIVI</name>
<dbReference type="Proteomes" id="UP000054324">
    <property type="component" value="Unassembled WGS sequence"/>
</dbReference>
<evidence type="ECO:0000313" key="3">
    <source>
        <dbReference type="Proteomes" id="UP000054324"/>
    </source>
</evidence>
<dbReference type="Pfam" id="PF12937">
    <property type="entry name" value="F-box-like"/>
    <property type="match status" value="1"/>
</dbReference>
<dbReference type="RefSeq" id="XP_009170200.1">
    <property type="nucleotide sequence ID" value="XM_009171936.1"/>
</dbReference>
<dbReference type="PANTHER" id="PTHR46857">
    <property type="entry name" value="EPITHELIAL CELL-TRANSFORMING SEQUENCE 2 ONCOGENE-LIKE"/>
    <property type="match status" value="1"/>
</dbReference>
<dbReference type="InterPro" id="IPR052805">
    <property type="entry name" value="GEF_Ubiquitin-Prot_Reg"/>
</dbReference>
<sequence length="606" mass="68107">MFFYSVETCDHPKESQQSVDDKSCRNKSENFDLQLACVKSWFEDFSEVQKQLLFTELLNRYESVQKSAAEYILQKKAAKAGVNFTSLLPYHLLIYLFSFLDAESLIAVSKVCWYCKLLADSNALWYLQCKLKNWELPNLLPNDELPPGFWKRYYLERSHFNRKKNLLSPSSAVITNTTISQMSHESTRTTYLTVPEADKQTTSKRIEKRVAFCRKISNKTVAPTKSQSPMNPVPVGHITSYERRRLVSPTVAKPSVKVERQWRPFSKGQPDSHERMERALWLGQVRRRYSFKELNRRAKSGNVTPCPHRKGLYSPIEPRTKCFAEVFANTCTSGSYSPLRGAVWPPGTEDGFVELTKESPANTTQCKPGNFTSTLVYLGDGDPRTSLLSELVTSYSGGDIHSVTELAHVTVSTGWERESAMGLLETVQLGPPIICRTLLSANTRPSVSGLLNHTCSKMSYIPVSSQSDLDNPATPNATYVTENLEHEQLELLTSPSICDRSLSRTKTKSGFVNGIPLKPHPIIPVASDASFNGYYTFFLNLWDLKAQGNFPPPIGYQDLLEREFIGRKVRCSNPTSPPRLPLSRFGQPGIIPALVLPSGGTAARHR</sequence>
<dbReference type="InterPro" id="IPR036047">
    <property type="entry name" value="F-box-like_dom_sf"/>
</dbReference>
<accession>A0A074ZFI9</accession>
<organism evidence="2 3">
    <name type="scientific">Opisthorchis viverrini</name>
    <name type="common">Southeast Asian liver fluke</name>
    <dbReference type="NCBI Taxonomy" id="6198"/>
    <lineage>
        <taxon>Eukaryota</taxon>
        <taxon>Metazoa</taxon>
        <taxon>Spiralia</taxon>
        <taxon>Lophotrochozoa</taxon>
        <taxon>Platyhelminthes</taxon>
        <taxon>Trematoda</taxon>
        <taxon>Digenea</taxon>
        <taxon>Opisthorchiida</taxon>
        <taxon>Opisthorchiata</taxon>
        <taxon>Opisthorchiidae</taxon>
        <taxon>Opisthorchis</taxon>
    </lineage>
</organism>
<gene>
    <name evidence="2" type="ORF">T265_06623</name>
</gene>
<dbReference type="SUPFAM" id="SSF81383">
    <property type="entry name" value="F-box domain"/>
    <property type="match status" value="1"/>
</dbReference>
<reference evidence="2 3" key="1">
    <citation type="submission" date="2013-11" db="EMBL/GenBank/DDBJ databases">
        <title>Opisthorchis viverrini - life in the bile duct.</title>
        <authorList>
            <person name="Young N.D."/>
            <person name="Nagarajan N."/>
            <person name="Lin S.J."/>
            <person name="Korhonen P.K."/>
            <person name="Jex A.R."/>
            <person name="Hall R.S."/>
            <person name="Safavi-Hemami H."/>
            <person name="Kaewkong W."/>
            <person name="Bertrand D."/>
            <person name="Gao S."/>
            <person name="Seet Q."/>
            <person name="Wongkham S."/>
            <person name="Teh B.T."/>
            <person name="Wongkham C."/>
            <person name="Intapan P.M."/>
            <person name="Maleewong W."/>
            <person name="Yang X."/>
            <person name="Hu M."/>
            <person name="Wang Z."/>
            <person name="Hofmann A."/>
            <person name="Sternberg P.W."/>
            <person name="Tan P."/>
            <person name="Wang J."/>
            <person name="Gasser R.B."/>
        </authorList>
    </citation>
    <scope>NUCLEOTIDE SEQUENCE [LARGE SCALE GENOMIC DNA]</scope>
</reference>
<dbReference type="CTD" id="20320802"/>
<dbReference type="InterPro" id="IPR001810">
    <property type="entry name" value="F-box_dom"/>
</dbReference>
<protein>
    <recommendedName>
        <fullName evidence="1">F-box domain-containing protein</fullName>
    </recommendedName>
</protein>
<evidence type="ECO:0000313" key="2">
    <source>
        <dbReference type="EMBL" id="KER26046.1"/>
    </source>
</evidence>
<dbReference type="EMBL" id="KL596758">
    <property type="protein sequence ID" value="KER26046.1"/>
    <property type="molecule type" value="Genomic_DNA"/>
</dbReference>
<dbReference type="PROSITE" id="PS50181">
    <property type="entry name" value="FBOX"/>
    <property type="match status" value="1"/>
</dbReference>
<keyword evidence="3" id="KW-1185">Reference proteome</keyword>
<dbReference type="PANTHER" id="PTHR46857:SF2">
    <property type="entry name" value="F-BOX ONLY PROTEIN 16"/>
    <property type="match status" value="1"/>
</dbReference>
<evidence type="ECO:0000259" key="1">
    <source>
        <dbReference type="PROSITE" id="PS50181"/>
    </source>
</evidence>
<dbReference type="GeneID" id="20320802"/>
<dbReference type="AlphaFoldDB" id="A0A074ZFI9"/>
<dbReference type="STRING" id="6198.A0A074ZFI9"/>
<dbReference type="Gene3D" id="1.20.1280.50">
    <property type="match status" value="1"/>
</dbReference>
<dbReference type="KEGG" id="ovi:T265_06623"/>
<dbReference type="OrthoDB" id="6253392at2759"/>
<feature type="domain" description="F-box" evidence="1">
    <location>
        <begin position="82"/>
        <end position="128"/>
    </location>
</feature>
<proteinExistence type="predicted"/>